<name>A0AC61MP13_9FIRM</name>
<keyword evidence="1" id="KW-0067">ATP-binding</keyword>
<evidence type="ECO:0000313" key="2">
    <source>
        <dbReference type="Proteomes" id="UP000595814"/>
    </source>
</evidence>
<accession>A0AC61MP13</accession>
<sequence length="288" mass="32089">MDKNLNALEVKNISKSFNGKQALKKLDFVIKYGEIFGFLGPSGAGKTTTIKMMTGQLEPSGGEAFILGRNAKNITAEIYGKIGLVTDNSGVYEKLTVAENMKVYCNIHNVPVSEANRLLKRVGLENDKKKPAEKLSKGMKQRLVLARALVHSPEILFLDEPTSGLDPSTSLAIHELLLEVRNSGTAIFLTTHNMEEAYKLCDNLALINEGVIVEQGKPKEIILKHNQKQSFEVMLDNNENISFQEDSPELETLFDLIRKKRVKSIHSSEPTLEDVFIKLTGRVLSNEY</sequence>
<dbReference type="Proteomes" id="UP000595814">
    <property type="component" value="Chromosome"/>
</dbReference>
<proteinExistence type="predicted"/>
<keyword evidence="2" id="KW-1185">Reference proteome</keyword>
<protein>
    <submittedName>
        <fullName evidence="1">ABC transporter ATP-binding protein</fullName>
    </submittedName>
</protein>
<gene>
    <name evidence="1" type="ORF">JFY71_07885</name>
</gene>
<dbReference type="EMBL" id="CP066744">
    <property type="protein sequence ID" value="QQK07239.1"/>
    <property type="molecule type" value="Genomic_DNA"/>
</dbReference>
<organism evidence="1 2">
    <name type="scientific">Miniphocaeibacter halophilus</name>
    <dbReference type="NCBI Taxonomy" id="2931922"/>
    <lineage>
        <taxon>Bacteria</taxon>
        <taxon>Bacillati</taxon>
        <taxon>Bacillota</taxon>
        <taxon>Tissierellia</taxon>
        <taxon>Tissierellales</taxon>
        <taxon>Peptoniphilaceae</taxon>
        <taxon>Miniphocaeibacter</taxon>
    </lineage>
</organism>
<keyword evidence="1" id="KW-0547">Nucleotide-binding</keyword>
<reference evidence="1 2" key="1">
    <citation type="journal article" date="2022" name="Int. J. Syst. Evol. Microbiol.">
        <title>Miniphocaeibacter halophilus sp. nov., an ammonium-tolerant acetate-producing bacterium isolated from a biogas system.</title>
        <authorList>
            <person name="Schnurer A."/>
            <person name="Singh A."/>
            <person name="Bi S."/>
            <person name="Qiao W."/>
            <person name="Westerholm M."/>
        </authorList>
    </citation>
    <scope>NUCLEOTIDE SEQUENCE [LARGE SCALE GENOMIC DNA]</scope>
    <source>
        <strain evidence="1 2">AMB_01</strain>
    </source>
</reference>
<evidence type="ECO:0000313" key="1">
    <source>
        <dbReference type="EMBL" id="QQK07239.1"/>
    </source>
</evidence>